<dbReference type="PANTHER" id="PTHR21301">
    <property type="entry name" value="REVERSE TRANSCRIPTASE"/>
    <property type="match status" value="1"/>
</dbReference>
<protein>
    <recommendedName>
        <fullName evidence="1">Helix-turn-helix domain-containing protein</fullName>
    </recommendedName>
</protein>
<proteinExistence type="predicted"/>
<comment type="caution">
    <text evidence="2">The sequence shown here is derived from an EMBL/GenBank/DDBJ whole genome shotgun (WGS) entry which is preliminary data.</text>
</comment>
<gene>
    <name evidence="2" type="ORF">RIMI_LOCUS22620543</name>
</gene>
<name>A0ABN9MU76_9NEOB</name>
<organism evidence="2 3">
    <name type="scientific">Ranitomeya imitator</name>
    <name type="common">mimic poison frog</name>
    <dbReference type="NCBI Taxonomy" id="111125"/>
    <lineage>
        <taxon>Eukaryota</taxon>
        <taxon>Metazoa</taxon>
        <taxon>Chordata</taxon>
        <taxon>Craniata</taxon>
        <taxon>Vertebrata</taxon>
        <taxon>Euteleostomi</taxon>
        <taxon>Amphibia</taxon>
        <taxon>Batrachia</taxon>
        <taxon>Anura</taxon>
        <taxon>Neobatrachia</taxon>
        <taxon>Hyloidea</taxon>
        <taxon>Dendrobatidae</taxon>
        <taxon>Dendrobatinae</taxon>
        <taxon>Ranitomeya</taxon>
    </lineage>
</organism>
<accession>A0ABN9MU76</accession>
<keyword evidence="3" id="KW-1185">Reference proteome</keyword>
<evidence type="ECO:0000313" key="2">
    <source>
        <dbReference type="EMBL" id="CAJ0967909.1"/>
    </source>
</evidence>
<evidence type="ECO:0000259" key="1">
    <source>
        <dbReference type="Pfam" id="PF26215"/>
    </source>
</evidence>
<sequence>MVSNVAPPYANIFMAEFESKFIYTNVLFQQYCPLWKRYIDDIFLVWCGDLHSLQSINTYVDKLTFSILYDQKSISFLDTLVIINEDRTLSTDLYVKSTDKNSLLLFTSCHPRHIKRSLYKSQYSRINRIVSDPALSSVRLDEMASKFRHRDYPDRFLDLSLGSSSSTTLQPKVNRMVFVNTYHPFMSIFQGLIRKHWPLLGSSYPNIPEFQVAPLMCHKKPLNLRNLLVSADIGSSKLITKQTFLATARKGTFPC</sequence>
<evidence type="ECO:0000313" key="3">
    <source>
        <dbReference type="Proteomes" id="UP001176940"/>
    </source>
</evidence>
<dbReference type="Proteomes" id="UP001176940">
    <property type="component" value="Unassembled WGS sequence"/>
</dbReference>
<feature type="domain" description="Helix-turn-helix" evidence="1">
    <location>
        <begin position="103"/>
        <end position="158"/>
    </location>
</feature>
<dbReference type="Pfam" id="PF26215">
    <property type="entry name" value="HTH_animal"/>
    <property type="match status" value="1"/>
</dbReference>
<dbReference type="InterPro" id="IPR058912">
    <property type="entry name" value="HTH_animal"/>
</dbReference>
<dbReference type="EMBL" id="CAUEEQ010078714">
    <property type="protein sequence ID" value="CAJ0967909.1"/>
    <property type="molecule type" value="Genomic_DNA"/>
</dbReference>
<dbReference type="PANTHER" id="PTHR21301:SF12">
    <property type="match status" value="1"/>
</dbReference>
<reference evidence="2" key="1">
    <citation type="submission" date="2023-07" db="EMBL/GenBank/DDBJ databases">
        <authorList>
            <person name="Stuckert A."/>
        </authorList>
    </citation>
    <scope>NUCLEOTIDE SEQUENCE</scope>
</reference>